<feature type="compositionally biased region" description="Polar residues" evidence="1">
    <location>
        <begin position="1073"/>
        <end position="1095"/>
    </location>
</feature>
<evidence type="ECO:0000313" key="2">
    <source>
        <dbReference type="EMBL" id="KAF7496521.1"/>
    </source>
</evidence>
<dbReference type="EMBL" id="WVUK01000005">
    <property type="protein sequence ID" value="KAF7496521.1"/>
    <property type="molecule type" value="Genomic_DNA"/>
</dbReference>
<feature type="compositionally biased region" description="Low complexity" evidence="1">
    <location>
        <begin position="540"/>
        <end position="549"/>
    </location>
</feature>
<feature type="region of interest" description="Disordered" evidence="1">
    <location>
        <begin position="615"/>
        <end position="658"/>
    </location>
</feature>
<evidence type="ECO:0000313" key="4">
    <source>
        <dbReference type="Proteomes" id="UP000070412"/>
    </source>
</evidence>
<sequence>MNELFLIFLYIESKSVKFLAERKNCTRNKSTSMMATTQPFCYSNMETENTSTTTTIHLANPDRIHYLNDDNILFEKDRNHLRRMEIHLNQYRNHYGRSSTNQYRSIGTSILIVNNLPENSYPIENETKFSNQNYCSVENRFESNPIVDQQQQQRHQHQHQNQHYHQHKKSIAIPFFSEQIESKNQSKSNTNRWQSRSKSPKLKSSSLQDSKILTDEDISEHISKLINNNKRIIESNTINHQCESFANQNNHSNHFDHRENVHSKHQRTSSFVFKKSSPLYTNARTSPPSTTSLLILNDSVQSENILNHLPRNQTQIDRDYYYQHLQHQNSGLYLNQSPHNLYYSYGQSRSKDNLPMAMENFVFNQTPSTVTPSLMPNSKLQSALLGDCNPSYHSHSNQCPFPITFSQSSISPSSSLPNSNENMTIHKYSESSTPTAFSSLWSASMFGSALSTPPIDVVRHDFTQEDSLFPSLYRKHSQSQNHLDARNSKTTRFSSLPKSSVIINARDCHSMQQHLNFNPNQTNTESTDLVRNLLLSSSMHHNSLNNQSSTKSSVIQNDRQQSEKMNFYSNPIPGLESAFTKVEPSNVDRKIAVNSEKPCIIKNLLLNSSFGSSVDRSINDASHRDNDDEIHRLPPRKRSRIVNHSPTAQRKNQNESKSSSELMTCSRCFIQFRSEQNLEIHQKYYCLDESKPEQTNQNESIESINNLNHQRENVGIVRERKSVVFNRPSIITYSSSNQISDHTESIEQRSLSIIEERNENSKSNNDLSDSNQNSKPNETNEGSDYHFGNILKSKLLSNDSLDQNQNKTLDRSRNYFSSNSSNRNRFKGSDVDECEQRRLALIRRKISEPAYRTYHSSNFNYSDSNCDTDCNLNDLRNSSNFSSQTTSQSSNSIQPHSNPHHHPHHHLKRSRAKNHPHSSMERQSLEIIPAYMPYLMRSETKITLMGPILFPILNDLVRTCTNHEFVVKNNTSEHSESKSFERTVSDSIQNDQILFQDENAIKSIVEEILDGLENDSIISNFLDEILDAVTQDKLNSITTNSKLFRPTSLEFKTFDPDPVFVADNLVSISYDSSANDSVSGENKQSNNRLIPSTLLSPDAPRSKQKYQQLFLNGNAYSNLGLKVSLRPTYCCIHRLQPMFVFQEANPQLSMYSQWATHPVPDDNVLSIFQSPEQLLSAYDSQEAVLEHRRNRQRSQFLPDLFQSKNEAVSEEVNDTETITEFLSRSRSRLCHVSNFENIEERPADQTSLLGSQFKINLKITQCGRISKRLINSEGLIESLIDSVTKTNFLITHANKFYNNHTKHRKHHHHHNQYCHHRISTTIFDSNSKFLANNSSIETGSISLPKISNSISNSFVFEPNFFSSQRSMQQKRNSQNLFSLSQTANDPFIKAHPMLGHLQERTKETVMCIMMMSKAQPALSVPNVSAIMSSTSKNFASRKFSECIGLRSSSSSSTNPMIYDTDWTNHDIEPKRIKIFEGKYLFSMFPCHFRIRSKIQ</sequence>
<feature type="region of interest" description="Disordered" evidence="1">
    <location>
        <begin position="877"/>
        <end position="921"/>
    </location>
</feature>
<feature type="compositionally biased region" description="Basic residues" evidence="1">
    <location>
        <begin position="898"/>
        <end position="916"/>
    </location>
</feature>
<feature type="compositionally biased region" description="Low complexity" evidence="1">
    <location>
        <begin position="761"/>
        <end position="775"/>
    </location>
</feature>
<evidence type="ECO:0000313" key="3">
    <source>
        <dbReference type="EnsemblMetazoa" id="KAF7496521.1"/>
    </source>
</evidence>
<protein>
    <submittedName>
        <fullName evidence="2 3">Uncharacterized protein</fullName>
    </submittedName>
</protein>
<accession>A0A834RI96</accession>
<gene>
    <name evidence="2" type="ORF">SSS_7054</name>
</gene>
<feature type="compositionally biased region" description="Polar residues" evidence="1">
    <location>
        <begin position="182"/>
        <end position="194"/>
    </location>
</feature>
<dbReference type="EnsemblMetazoa" id="SSS_7054s_mrna">
    <property type="protein sequence ID" value="KAF7496521.1"/>
    <property type="gene ID" value="SSS_7054"/>
</dbReference>
<feature type="compositionally biased region" description="Low complexity" evidence="1">
    <location>
        <begin position="814"/>
        <end position="823"/>
    </location>
</feature>
<feature type="compositionally biased region" description="Polar residues" evidence="1">
    <location>
        <begin position="550"/>
        <end position="560"/>
    </location>
</feature>
<name>A0A834RI96_SARSC</name>
<dbReference type="OrthoDB" id="10042249at2759"/>
<reference evidence="4" key="1">
    <citation type="journal article" date="2020" name="PLoS Negl. Trop. Dis.">
        <title>High-quality nuclear genome for Sarcoptes scabiei-A critical resource for a neglected parasite.</title>
        <authorList>
            <person name="Korhonen P.K."/>
            <person name="Gasser R.B."/>
            <person name="Ma G."/>
            <person name="Wang T."/>
            <person name="Stroehlein A.J."/>
            <person name="Young N.D."/>
            <person name="Ang C.S."/>
            <person name="Fernando D.D."/>
            <person name="Lu H.C."/>
            <person name="Taylor S."/>
            <person name="Reynolds S.L."/>
            <person name="Mofiz E."/>
            <person name="Najaraj S.H."/>
            <person name="Gowda H."/>
            <person name="Madugundu A."/>
            <person name="Renuse S."/>
            <person name="Holt D."/>
            <person name="Pandey A."/>
            <person name="Papenfuss A.T."/>
            <person name="Fischer K."/>
        </authorList>
    </citation>
    <scope>NUCLEOTIDE SEQUENCE [LARGE SCALE GENOMIC DNA]</scope>
</reference>
<feature type="region of interest" description="Disordered" evidence="1">
    <location>
        <begin position="757"/>
        <end position="786"/>
    </location>
</feature>
<reference evidence="3" key="3">
    <citation type="submission" date="2022-06" db="UniProtKB">
        <authorList>
            <consortium name="EnsemblMetazoa"/>
        </authorList>
    </citation>
    <scope>IDENTIFICATION</scope>
</reference>
<feature type="region of interest" description="Disordered" evidence="1">
    <location>
        <begin position="540"/>
        <end position="560"/>
    </location>
</feature>
<feature type="region of interest" description="Disordered" evidence="1">
    <location>
        <begin position="1073"/>
        <end position="1100"/>
    </location>
</feature>
<proteinExistence type="predicted"/>
<feature type="region of interest" description="Disordered" evidence="1">
    <location>
        <begin position="146"/>
        <end position="168"/>
    </location>
</feature>
<feature type="compositionally biased region" description="Polar residues" evidence="1">
    <location>
        <begin position="642"/>
        <end position="658"/>
    </location>
</feature>
<keyword evidence="4" id="KW-1185">Reference proteome</keyword>
<organism evidence="2">
    <name type="scientific">Sarcoptes scabiei</name>
    <name type="common">Itch mite</name>
    <name type="synonym">Acarus scabiei</name>
    <dbReference type="NCBI Taxonomy" id="52283"/>
    <lineage>
        <taxon>Eukaryota</taxon>
        <taxon>Metazoa</taxon>
        <taxon>Ecdysozoa</taxon>
        <taxon>Arthropoda</taxon>
        <taxon>Chelicerata</taxon>
        <taxon>Arachnida</taxon>
        <taxon>Acari</taxon>
        <taxon>Acariformes</taxon>
        <taxon>Sarcoptiformes</taxon>
        <taxon>Astigmata</taxon>
        <taxon>Psoroptidia</taxon>
        <taxon>Sarcoptoidea</taxon>
        <taxon>Sarcoptidae</taxon>
        <taxon>Sarcoptinae</taxon>
        <taxon>Sarcoptes</taxon>
    </lineage>
</organism>
<dbReference type="Proteomes" id="UP000070412">
    <property type="component" value="Unassembled WGS sequence"/>
</dbReference>
<feature type="region of interest" description="Disordered" evidence="1">
    <location>
        <begin position="802"/>
        <end position="833"/>
    </location>
</feature>
<feature type="region of interest" description="Disordered" evidence="1">
    <location>
        <begin position="181"/>
        <end position="208"/>
    </location>
</feature>
<feature type="compositionally biased region" description="Basic residues" evidence="1">
    <location>
        <begin position="154"/>
        <end position="168"/>
    </location>
</feature>
<evidence type="ECO:0000256" key="1">
    <source>
        <dbReference type="SAM" id="MobiDB-lite"/>
    </source>
</evidence>
<feature type="compositionally biased region" description="Basic and acidic residues" evidence="1">
    <location>
        <begin position="617"/>
        <end position="632"/>
    </location>
</feature>
<feature type="compositionally biased region" description="Low complexity" evidence="1">
    <location>
        <begin position="877"/>
        <end position="897"/>
    </location>
</feature>
<reference evidence="2" key="2">
    <citation type="submission" date="2020-01" db="EMBL/GenBank/DDBJ databases">
        <authorList>
            <person name="Korhonen P.K.K."/>
            <person name="Guangxu M.G."/>
            <person name="Wang T.W."/>
            <person name="Stroehlein A.J.S."/>
            <person name="Young N.D."/>
            <person name="Ang C.-S.A."/>
            <person name="Fernando D.W.F."/>
            <person name="Lu H.L."/>
            <person name="Taylor S.T."/>
            <person name="Ehtesham M.E.M."/>
            <person name="Najaraj S.H.N."/>
            <person name="Harsha G.H.G."/>
            <person name="Madugundu A.M."/>
            <person name="Renuse S.R."/>
            <person name="Holt D.H."/>
            <person name="Pandey A.P."/>
            <person name="Papenfuss A.P."/>
            <person name="Gasser R.B.G."/>
            <person name="Fischer K.F."/>
        </authorList>
    </citation>
    <scope>NUCLEOTIDE SEQUENCE</scope>
    <source>
        <strain evidence="2">SSS_KF_BRIS2020</strain>
    </source>
</reference>